<accession>A0A9D5B1D7</accession>
<gene>
    <name evidence="1" type="ORF">KIW84_031839</name>
</gene>
<dbReference type="Gramene" id="Psat03G0183900-T1">
    <property type="protein sequence ID" value="KAI5426159.1"/>
    <property type="gene ID" value="KIW84_031839"/>
</dbReference>
<reference evidence="1 2" key="1">
    <citation type="journal article" date="2022" name="Nat. Genet.">
        <title>Improved pea reference genome and pan-genome highlight genomic features and evolutionary characteristics.</title>
        <authorList>
            <person name="Yang T."/>
            <person name="Liu R."/>
            <person name="Luo Y."/>
            <person name="Hu S."/>
            <person name="Wang D."/>
            <person name="Wang C."/>
            <person name="Pandey M.K."/>
            <person name="Ge S."/>
            <person name="Xu Q."/>
            <person name="Li N."/>
            <person name="Li G."/>
            <person name="Huang Y."/>
            <person name="Saxena R.K."/>
            <person name="Ji Y."/>
            <person name="Li M."/>
            <person name="Yan X."/>
            <person name="He Y."/>
            <person name="Liu Y."/>
            <person name="Wang X."/>
            <person name="Xiang C."/>
            <person name="Varshney R.K."/>
            <person name="Ding H."/>
            <person name="Gao S."/>
            <person name="Zong X."/>
        </authorList>
    </citation>
    <scope>NUCLEOTIDE SEQUENCE [LARGE SCALE GENOMIC DNA]</scope>
    <source>
        <strain evidence="1 2">cv. Zhongwan 6</strain>
    </source>
</reference>
<organism evidence="1 2">
    <name type="scientific">Pisum sativum</name>
    <name type="common">Garden pea</name>
    <name type="synonym">Lathyrus oleraceus</name>
    <dbReference type="NCBI Taxonomy" id="3888"/>
    <lineage>
        <taxon>Eukaryota</taxon>
        <taxon>Viridiplantae</taxon>
        <taxon>Streptophyta</taxon>
        <taxon>Embryophyta</taxon>
        <taxon>Tracheophyta</taxon>
        <taxon>Spermatophyta</taxon>
        <taxon>Magnoliopsida</taxon>
        <taxon>eudicotyledons</taxon>
        <taxon>Gunneridae</taxon>
        <taxon>Pentapetalae</taxon>
        <taxon>rosids</taxon>
        <taxon>fabids</taxon>
        <taxon>Fabales</taxon>
        <taxon>Fabaceae</taxon>
        <taxon>Papilionoideae</taxon>
        <taxon>50 kb inversion clade</taxon>
        <taxon>NPAAA clade</taxon>
        <taxon>Hologalegina</taxon>
        <taxon>IRL clade</taxon>
        <taxon>Fabeae</taxon>
        <taxon>Lathyrus</taxon>
    </lineage>
</organism>
<dbReference type="EMBL" id="JAMSHJ010000003">
    <property type="protein sequence ID" value="KAI5426159.1"/>
    <property type="molecule type" value="Genomic_DNA"/>
</dbReference>
<protein>
    <submittedName>
        <fullName evidence="1">Uncharacterized protein</fullName>
    </submittedName>
</protein>
<evidence type="ECO:0000313" key="2">
    <source>
        <dbReference type="Proteomes" id="UP001058974"/>
    </source>
</evidence>
<keyword evidence="2" id="KW-1185">Reference proteome</keyword>
<proteinExistence type="predicted"/>
<dbReference type="AlphaFoldDB" id="A0A9D5B1D7"/>
<sequence>MDQLEQNQAAMREDMTTVKAQMGQPIEALQALARGQEEMRQANLRASTANPAVVMIPVNPPGGAGTPAVAQPPPDKGPVYQNDNQTFNLPVNGRFQPEIDEQQDTFFTIKADSVYEAFGPSPADIERRFQMMEERFKAMQGPDTFGLDAADMQVHLQRLSQRSGRSEGLVSVELSRQLFPESRPQAVGE</sequence>
<dbReference type="Proteomes" id="UP001058974">
    <property type="component" value="Chromosome 3"/>
</dbReference>
<comment type="caution">
    <text evidence="1">The sequence shown here is derived from an EMBL/GenBank/DDBJ whole genome shotgun (WGS) entry which is preliminary data.</text>
</comment>
<name>A0A9D5B1D7_PEA</name>
<evidence type="ECO:0000313" key="1">
    <source>
        <dbReference type="EMBL" id="KAI5426159.1"/>
    </source>
</evidence>